<keyword evidence="2" id="KW-1185">Reference proteome</keyword>
<evidence type="ECO:0000313" key="2">
    <source>
        <dbReference type="Proteomes" id="UP001476798"/>
    </source>
</evidence>
<dbReference type="Proteomes" id="UP001476798">
    <property type="component" value="Unassembled WGS sequence"/>
</dbReference>
<protein>
    <submittedName>
        <fullName evidence="1">Uncharacterized protein</fullName>
    </submittedName>
</protein>
<reference evidence="1 2" key="1">
    <citation type="submission" date="2021-06" db="EMBL/GenBank/DDBJ databases">
        <authorList>
            <person name="Palmer J.M."/>
        </authorList>
    </citation>
    <scope>NUCLEOTIDE SEQUENCE [LARGE SCALE GENOMIC DNA]</scope>
    <source>
        <strain evidence="1 2">GA_2019</strain>
        <tissue evidence="1">Muscle</tissue>
    </source>
</reference>
<evidence type="ECO:0000313" key="1">
    <source>
        <dbReference type="EMBL" id="MEQ2173808.1"/>
    </source>
</evidence>
<accession>A0ABV0NQZ7</accession>
<name>A0ABV0NQZ7_9TELE</name>
<feature type="non-terminal residue" evidence="1">
    <location>
        <position position="1"/>
    </location>
</feature>
<organism evidence="1 2">
    <name type="scientific">Goodea atripinnis</name>
    <dbReference type="NCBI Taxonomy" id="208336"/>
    <lineage>
        <taxon>Eukaryota</taxon>
        <taxon>Metazoa</taxon>
        <taxon>Chordata</taxon>
        <taxon>Craniata</taxon>
        <taxon>Vertebrata</taxon>
        <taxon>Euteleostomi</taxon>
        <taxon>Actinopterygii</taxon>
        <taxon>Neopterygii</taxon>
        <taxon>Teleostei</taxon>
        <taxon>Neoteleostei</taxon>
        <taxon>Acanthomorphata</taxon>
        <taxon>Ovalentaria</taxon>
        <taxon>Atherinomorphae</taxon>
        <taxon>Cyprinodontiformes</taxon>
        <taxon>Goodeidae</taxon>
        <taxon>Goodea</taxon>
    </lineage>
</organism>
<comment type="caution">
    <text evidence="1">The sequence shown here is derived from an EMBL/GenBank/DDBJ whole genome shotgun (WGS) entry which is preliminary data.</text>
</comment>
<gene>
    <name evidence="1" type="ORF">GOODEAATRI_001270</name>
</gene>
<dbReference type="EMBL" id="JAHRIO010050013">
    <property type="protein sequence ID" value="MEQ2173808.1"/>
    <property type="molecule type" value="Genomic_DNA"/>
</dbReference>
<proteinExistence type="predicted"/>
<sequence length="87" mass="9621">NEEASSAVVTLPNASRTSNPLLFNLQVDFLLGVWPHRVRATPINSQHALSPASSHAAMLAALLLCLELWRLVHQLQWTANMCCSHFC</sequence>